<feature type="transmembrane region" description="Helical" evidence="5">
    <location>
        <begin position="329"/>
        <end position="348"/>
    </location>
</feature>
<keyword evidence="3 5" id="KW-0472">Membrane</keyword>
<dbReference type="RefSeq" id="WP_093925987.1">
    <property type="nucleotide sequence ID" value="NZ_CAXAXN010000002.1"/>
</dbReference>
<dbReference type="CDD" id="cd17477">
    <property type="entry name" value="MFS_YcaD_like"/>
    <property type="match status" value="1"/>
</dbReference>
<evidence type="ECO:0000259" key="6">
    <source>
        <dbReference type="PROSITE" id="PS50850"/>
    </source>
</evidence>
<feature type="transmembrane region" description="Helical" evidence="5">
    <location>
        <begin position="158"/>
        <end position="179"/>
    </location>
</feature>
<evidence type="ECO:0000256" key="1">
    <source>
        <dbReference type="ARBA" id="ARBA00022692"/>
    </source>
</evidence>
<dbReference type="EMBL" id="CP085144">
    <property type="protein sequence ID" value="UOA15096.1"/>
    <property type="molecule type" value="Genomic_DNA"/>
</dbReference>
<keyword evidence="8" id="KW-1185">Reference proteome</keyword>
<feature type="transmembrane region" description="Helical" evidence="5">
    <location>
        <begin position="200"/>
        <end position="226"/>
    </location>
</feature>
<dbReference type="InterPro" id="IPR047200">
    <property type="entry name" value="MFS_YcaD-like"/>
</dbReference>
<evidence type="ECO:0000256" key="5">
    <source>
        <dbReference type="SAM" id="Phobius"/>
    </source>
</evidence>
<sequence length="444" mass="46810">MIQVVSSAWALLLGMCLLMVGNGMQGTLLGIRGGIEGFSTFQMSIVMSAYFVGFLGGSRMAPGMIRRVGHVRVFAALASLISAVMIIYPTFPNIIVWSVGRVLIGFCFSAVYVTAESWLNNAATNENRGQALSAYMIVQTLGIVIAQALLLTADPSGFVLFVIPSVLVSIAVTPILLSISPTPPFGTTKPMSLRTLMETSPLGCVGMFLLGGVFSAQFGMAAVYGAEAGLSVAQISLFVAAFFVGSVILQYPIGWISDRMDRRSLIVITALIGGGGSIVGMMLGHIFPILLATAFVVGGMSNPLYSLIMAHTNDFLDHEDMPAASGGMLFINGLGAVLGPVITGWMMGTALGPGGFYLFTAVLFVALAGYASYRKTQRAAIPVDETGNYVPIYPSATAVAVEIAQEYIIETEQEAAEEAAQENAEADKNASDSDNDVADDIKRD</sequence>
<gene>
    <name evidence="7" type="primary">ycaD_1</name>
    <name evidence="7" type="ORF">DSM109990_01916</name>
</gene>
<dbReference type="PANTHER" id="PTHR23521">
    <property type="entry name" value="TRANSPORTER MFS SUPERFAMILY"/>
    <property type="match status" value="1"/>
</dbReference>
<feature type="transmembrane region" description="Helical" evidence="5">
    <location>
        <begin position="134"/>
        <end position="152"/>
    </location>
</feature>
<evidence type="ECO:0000313" key="8">
    <source>
        <dbReference type="Proteomes" id="UP000831019"/>
    </source>
</evidence>
<feature type="transmembrane region" description="Helical" evidence="5">
    <location>
        <begin position="40"/>
        <end position="57"/>
    </location>
</feature>
<dbReference type="InterPro" id="IPR020846">
    <property type="entry name" value="MFS_dom"/>
</dbReference>
<feature type="transmembrane region" description="Helical" evidence="5">
    <location>
        <begin position="69"/>
        <end position="88"/>
    </location>
</feature>
<feature type="transmembrane region" description="Helical" evidence="5">
    <location>
        <begin position="232"/>
        <end position="253"/>
    </location>
</feature>
<feature type="region of interest" description="Disordered" evidence="4">
    <location>
        <begin position="414"/>
        <end position="444"/>
    </location>
</feature>
<dbReference type="InterPro" id="IPR036259">
    <property type="entry name" value="MFS_trans_sf"/>
</dbReference>
<reference evidence="8" key="1">
    <citation type="journal article" date="2022" name="Microorganisms">
        <title>Beyond the ABCs#Discovery of Three New Plasmid Types in Rhodobacterales (RepQ, RepY, RepW).</title>
        <authorList>
            <person name="Freese H.M."/>
            <person name="Ringel V."/>
            <person name="Overmann J."/>
            <person name="Petersen J."/>
        </authorList>
    </citation>
    <scope>NUCLEOTIDE SEQUENCE [LARGE SCALE GENOMIC DNA]</scope>
    <source>
        <strain evidence="8">DSM 109990</strain>
    </source>
</reference>
<protein>
    <submittedName>
        <fullName evidence="7">MFS-type transporter YcaD</fullName>
    </submittedName>
</protein>
<feature type="transmembrane region" description="Helical" evidence="5">
    <location>
        <begin position="94"/>
        <end position="113"/>
    </location>
</feature>
<dbReference type="PANTHER" id="PTHR23521:SF3">
    <property type="entry name" value="MFS TRANSPORTER"/>
    <property type="match status" value="1"/>
</dbReference>
<dbReference type="InterPro" id="IPR011701">
    <property type="entry name" value="MFS"/>
</dbReference>
<dbReference type="SUPFAM" id="SSF103473">
    <property type="entry name" value="MFS general substrate transporter"/>
    <property type="match status" value="1"/>
</dbReference>
<feature type="transmembrane region" description="Helical" evidence="5">
    <location>
        <begin position="354"/>
        <end position="373"/>
    </location>
</feature>
<dbReference type="Proteomes" id="UP000831019">
    <property type="component" value="Chromosome"/>
</dbReference>
<evidence type="ECO:0000313" key="7">
    <source>
        <dbReference type="EMBL" id="UOA15096.1"/>
    </source>
</evidence>
<feature type="transmembrane region" description="Helical" evidence="5">
    <location>
        <begin position="289"/>
        <end position="308"/>
    </location>
</feature>
<dbReference type="Pfam" id="PF07690">
    <property type="entry name" value="MFS_1"/>
    <property type="match status" value="2"/>
</dbReference>
<accession>A0ABY3ZK86</accession>
<evidence type="ECO:0000256" key="4">
    <source>
        <dbReference type="SAM" id="MobiDB-lite"/>
    </source>
</evidence>
<name>A0ABY3ZK86_9RHOB</name>
<dbReference type="Gene3D" id="1.20.1250.20">
    <property type="entry name" value="MFS general substrate transporter like domains"/>
    <property type="match status" value="2"/>
</dbReference>
<organism evidence="7 8">
    <name type="scientific">Sulfitobacter dubius</name>
    <dbReference type="NCBI Taxonomy" id="218673"/>
    <lineage>
        <taxon>Bacteria</taxon>
        <taxon>Pseudomonadati</taxon>
        <taxon>Pseudomonadota</taxon>
        <taxon>Alphaproteobacteria</taxon>
        <taxon>Rhodobacterales</taxon>
        <taxon>Roseobacteraceae</taxon>
        <taxon>Sulfitobacter</taxon>
    </lineage>
</organism>
<feature type="transmembrane region" description="Helical" evidence="5">
    <location>
        <begin position="265"/>
        <end position="283"/>
    </location>
</feature>
<dbReference type="PROSITE" id="PS50850">
    <property type="entry name" value="MFS"/>
    <property type="match status" value="1"/>
</dbReference>
<feature type="domain" description="Major facilitator superfamily (MFS) profile" evidence="6">
    <location>
        <begin position="2"/>
        <end position="378"/>
    </location>
</feature>
<evidence type="ECO:0000256" key="3">
    <source>
        <dbReference type="ARBA" id="ARBA00023136"/>
    </source>
</evidence>
<keyword evidence="2 5" id="KW-1133">Transmembrane helix</keyword>
<keyword evidence="1 5" id="KW-0812">Transmembrane</keyword>
<proteinExistence type="predicted"/>
<evidence type="ECO:0000256" key="2">
    <source>
        <dbReference type="ARBA" id="ARBA00022989"/>
    </source>
</evidence>